<protein>
    <submittedName>
        <fullName evidence="1">Uncharacterized protein</fullName>
    </submittedName>
</protein>
<reference evidence="1" key="1">
    <citation type="submission" date="2020-11" db="EMBL/GenBank/DDBJ databases">
        <authorList>
            <person name="Tran Van P."/>
        </authorList>
    </citation>
    <scope>NUCLEOTIDE SEQUENCE</scope>
</reference>
<organism evidence="1">
    <name type="scientific">Timema tahoe</name>
    <dbReference type="NCBI Taxonomy" id="61484"/>
    <lineage>
        <taxon>Eukaryota</taxon>
        <taxon>Metazoa</taxon>
        <taxon>Ecdysozoa</taxon>
        <taxon>Arthropoda</taxon>
        <taxon>Hexapoda</taxon>
        <taxon>Insecta</taxon>
        <taxon>Pterygota</taxon>
        <taxon>Neoptera</taxon>
        <taxon>Polyneoptera</taxon>
        <taxon>Phasmatodea</taxon>
        <taxon>Timematodea</taxon>
        <taxon>Timematoidea</taxon>
        <taxon>Timematidae</taxon>
        <taxon>Timema</taxon>
    </lineage>
</organism>
<accession>A0A7R9FHB6</accession>
<gene>
    <name evidence="1" type="ORF">TTEB3V08_LOCUS1589</name>
</gene>
<evidence type="ECO:0000313" key="1">
    <source>
        <dbReference type="EMBL" id="CAD7453451.1"/>
    </source>
</evidence>
<name>A0A7R9FHB6_9NEOP</name>
<proteinExistence type="predicted"/>
<sequence>MEGEWKTI</sequence>
<dbReference type="EMBL" id="OE000337">
    <property type="protein sequence ID" value="CAD7453451.1"/>
    <property type="molecule type" value="Genomic_DNA"/>
</dbReference>